<feature type="region of interest" description="Disordered" evidence="5">
    <location>
        <begin position="1"/>
        <end position="130"/>
    </location>
</feature>
<dbReference type="CDD" id="cd13220">
    <property type="entry name" value="PH-GRAM_GRAMDC"/>
    <property type="match status" value="1"/>
</dbReference>
<feature type="compositionally biased region" description="Acidic residues" evidence="5">
    <location>
        <begin position="63"/>
        <end position="72"/>
    </location>
</feature>
<feature type="domain" description="GRAM" evidence="6">
    <location>
        <begin position="148"/>
        <end position="215"/>
    </location>
</feature>
<feature type="compositionally biased region" description="Basic and acidic residues" evidence="5">
    <location>
        <begin position="18"/>
        <end position="29"/>
    </location>
</feature>
<dbReference type="InterPro" id="IPR011993">
    <property type="entry name" value="PH-like_dom_sf"/>
</dbReference>
<feature type="compositionally biased region" description="Acidic residues" evidence="5">
    <location>
        <begin position="298"/>
        <end position="308"/>
    </location>
</feature>
<feature type="compositionally biased region" description="Polar residues" evidence="5">
    <location>
        <begin position="73"/>
        <end position="89"/>
    </location>
</feature>
<evidence type="ECO:0000259" key="6">
    <source>
        <dbReference type="SMART" id="SM00568"/>
    </source>
</evidence>
<dbReference type="PANTHER" id="PTHR23319">
    <property type="entry name" value="GRAM DOMAIN CONTAINING 1B, ISOFORM E"/>
    <property type="match status" value="1"/>
</dbReference>
<feature type="compositionally biased region" description="Acidic residues" evidence="5">
    <location>
        <begin position="281"/>
        <end position="290"/>
    </location>
</feature>
<dbReference type="SMART" id="SM00568">
    <property type="entry name" value="GRAM"/>
    <property type="match status" value="1"/>
</dbReference>
<evidence type="ECO:0000256" key="2">
    <source>
        <dbReference type="ARBA" id="ARBA00022692"/>
    </source>
</evidence>
<reference evidence="7" key="1">
    <citation type="submission" date="2023-01" db="EMBL/GenBank/DDBJ databases">
        <title>Genome assembly of the deep-sea coral Lophelia pertusa.</title>
        <authorList>
            <person name="Herrera S."/>
            <person name="Cordes E."/>
        </authorList>
    </citation>
    <scope>NUCLEOTIDE SEQUENCE</scope>
    <source>
        <strain evidence="7">USNM1676648</strain>
        <tissue evidence="7">Polyp</tissue>
    </source>
</reference>
<protein>
    <submittedName>
        <fullName evidence="7">Protein Aster-B</fullName>
    </submittedName>
</protein>
<dbReference type="Pfam" id="PF02893">
    <property type="entry name" value="GRAM"/>
    <property type="match status" value="1"/>
</dbReference>
<evidence type="ECO:0000313" key="8">
    <source>
        <dbReference type="Proteomes" id="UP001163046"/>
    </source>
</evidence>
<dbReference type="GO" id="GO:0032934">
    <property type="term" value="F:sterol binding"/>
    <property type="evidence" value="ECO:0007669"/>
    <property type="project" value="TreeGrafter"/>
</dbReference>
<dbReference type="Gene3D" id="2.30.29.30">
    <property type="entry name" value="Pleckstrin-homology domain (PH domain)/Phosphotyrosine-binding domain (PTB)"/>
    <property type="match status" value="1"/>
</dbReference>
<evidence type="ECO:0000313" key="7">
    <source>
        <dbReference type="EMBL" id="KAJ7391104.1"/>
    </source>
</evidence>
<dbReference type="AlphaFoldDB" id="A0A9X0A3V4"/>
<dbReference type="InterPro" id="IPR004182">
    <property type="entry name" value="GRAM"/>
</dbReference>
<dbReference type="GO" id="GO:0120015">
    <property type="term" value="F:sterol transfer activity"/>
    <property type="evidence" value="ECO:0007669"/>
    <property type="project" value="TreeGrafter"/>
</dbReference>
<keyword evidence="8" id="KW-1185">Reference proteome</keyword>
<comment type="caution">
    <text evidence="7">The sequence shown here is derived from an EMBL/GenBank/DDBJ whole genome shotgun (WGS) entry which is preliminary data.</text>
</comment>
<proteinExistence type="predicted"/>
<dbReference type="EMBL" id="MU825408">
    <property type="protein sequence ID" value="KAJ7391104.1"/>
    <property type="molecule type" value="Genomic_DNA"/>
</dbReference>
<dbReference type="Proteomes" id="UP001163046">
    <property type="component" value="Unassembled WGS sequence"/>
</dbReference>
<dbReference type="GO" id="GO:0005886">
    <property type="term" value="C:plasma membrane"/>
    <property type="evidence" value="ECO:0007669"/>
    <property type="project" value="TreeGrafter"/>
</dbReference>
<feature type="compositionally biased region" description="Basic and acidic residues" evidence="5">
    <location>
        <begin position="41"/>
        <end position="56"/>
    </location>
</feature>
<dbReference type="GO" id="GO:0140268">
    <property type="term" value="C:endoplasmic reticulum-plasma membrane contact site"/>
    <property type="evidence" value="ECO:0007669"/>
    <property type="project" value="TreeGrafter"/>
</dbReference>
<accession>A0A9X0A3V4</accession>
<dbReference type="GO" id="GO:0005789">
    <property type="term" value="C:endoplasmic reticulum membrane"/>
    <property type="evidence" value="ECO:0007669"/>
    <property type="project" value="TreeGrafter"/>
</dbReference>
<dbReference type="PANTHER" id="PTHR23319:SF4">
    <property type="entry name" value="GRAM DOMAIN CONTAINING 1B, ISOFORM E"/>
    <property type="match status" value="1"/>
</dbReference>
<keyword evidence="2" id="KW-0812">Transmembrane</keyword>
<evidence type="ECO:0000256" key="1">
    <source>
        <dbReference type="ARBA" id="ARBA00004167"/>
    </source>
</evidence>
<dbReference type="OrthoDB" id="2162691at2759"/>
<dbReference type="InterPro" id="IPR051482">
    <property type="entry name" value="Cholesterol_transport"/>
</dbReference>
<gene>
    <name evidence="7" type="primary">GRAMD1B_2</name>
    <name evidence="7" type="ORF">OS493_020129</name>
</gene>
<evidence type="ECO:0000256" key="3">
    <source>
        <dbReference type="ARBA" id="ARBA00022989"/>
    </source>
</evidence>
<evidence type="ECO:0000256" key="4">
    <source>
        <dbReference type="ARBA" id="ARBA00023136"/>
    </source>
</evidence>
<organism evidence="7 8">
    <name type="scientific">Desmophyllum pertusum</name>
    <dbReference type="NCBI Taxonomy" id="174260"/>
    <lineage>
        <taxon>Eukaryota</taxon>
        <taxon>Metazoa</taxon>
        <taxon>Cnidaria</taxon>
        <taxon>Anthozoa</taxon>
        <taxon>Hexacorallia</taxon>
        <taxon>Scleractinia</taxon>
        <taxon>Caryophylliina</taxon>
        <taxon>Caryophylliidae</taxon>
        <taxon>Desmophyllum</taxon>
    </lineage>
</organism>
<sequence length="343" mass="38251">MEESISSNASDAVNSKGNEAKKERPKSLELESSNLGNDDELAIKDDTKPTSRKAKEFSSSQEDLLDSPDDGTNESGQRASPRSKSITHSLKSKIRDLSPSRKSTPPGSATKPERKPSKGKTSKMSRSPGSWLPASFNQIFSSYKTKCGDFKRLFKGLPDSEHLIVDYSCALQRDILVHGRLYISQNWLCFYANIFGWETFVTIQCKEISSIRKEKTALVIPNAVQVCTESEKYFFASFISRDTTYTVLFRIWQNALLDQPLSPSDLIQVVGKYSEGREGSSDNDDSDDDEKQGVFEDSGSECDMEGDLPSDSLSSLSQSQSSLELSLFQKIRLNHVRTVKPHQ</sequence>
<evidence type="ECO:0000256" key="5">
    <source>
        <dbReference type="SAM" id="MobiDB-lite"/>
    </source>
</evidence>
<feature type="compositionally biased region" description="Polar residues" evidence="5">
    <location>
        <begin position="1"/>
        <end position="17"/>
    </location>
</feature>
<dbReference type="FunFam" id="2.30.29.30:FF:000008">
    <property type="entry name" value="GRAM domain containing 1B"/>
    <property type="match status" value="1"/>
</dbReference>
<dbReference type="GO" id="GO:0032366">
    <property type="term" value="P:intracellular sterol transport"/>
    <property type="evidence" value="ECO:0007669"/>
    <property type="project" value="TreeGrafter"/>
</dbReference>
<keyword evidence="3" id="KW-1133">Transmembrane helix</keyword>
<name>A0A9X0A3V4_9CNID</name>
<comment type="subcellular location">
    <subcellularLocation>
        <location evidence="1">Membrane</location>
        <topology evidence="1">Single-pass membrane protein</topology>
    </subcellularLocation>
</comment>
<feature type="region of interest" description="Disordered" evidence="5">
    <location>
        <begin position="275"/>
        <end position="317"/>
    </location>
</feature>
<keyword evidence="4" id="KW-0472">Membrane</keyword>